<sequence length="77" mass="8990">MSKKTDEILKQFGMDEEPQKEHSLQENAKERALHPDHLNAGTAFDWEEMEAYKQELERMDREGIARVKNANTNSQKS</sequence>
<evidence type="ECO:0000256" key="1">
    <source>
        <dbReference type="SAM" id="MobiDB-lite"/>
    </source>
</evidence>
<name>A0ABV7FK00_9GAMM</name>
<reference evidence="3" key="1">
    <citation type="journal article" date="2019" name="Int. J. Syst. Evol. Microbiol.">
        <title>The Global Catalogue of Microorganisms (GCM) 10K type strain sequencing project: providing services to taxonomists for standard genome sequencing and annotation.</title>
        <authorList>
            <consortium name="The Broad Institute Genomics Platform"/>
            <consortium name="The Broad Institute Genome Sequencing Center for Infectious Disease"/>
            <person name="Wu L."/>
            <person name="Ma J."/>
        </authorList>
    </citation>
    <scope>NUCLEOTIDE SEQUENCE [LARGE SCALE GENOMIC DNA]</scope>
    <source>
        <strain evidence="3">KCTC 52237</strain>
    </source>
</reference>
<feature type="compositionally biased region" description="Basic and acidic residues" evidence="1">
    <location>
        <begin position="17"/>
        <end position="37"/>
    </location>
</feature>
<organism evidence="2 3">
    <name type="scientific">Cellvibrio fontiphilus</name>
    <dbReference type="NCBI Taxonomy" id="1815559"/>
    <lineage>
        <taxon>Bacteria</taxon>
        <taxon>Pseudomonadati</taxon>
        <taxon>Pseudomonadota</taxon>
        <taxon>Gammaproteobacteria</taxon>
        <taxon>Cellvibrionales</taxon>
        <taxon>Cellvibrionaceae</taxon>
        <taxon>Cellvibrio</taxon>
    </lineage>
</organism>
<keyword evidence="3" id="KW-1185">Reference proteome</keyword>
<gene>
    <name evidence="2" type="ORF">ACFODX_11725</name>
</gene>
<dbReference type="RefSeq" id="WP_378119290.1">
    <property type="nucleotide sequence ID" value="NZ_JBHRTF010000004.1"/>
</dbReference>
<proteinExistence type="predicted"/>
<dbReference type="EMBL" id="JBHRTF010000004">
    <property type="protein sequence ID" value="MFC3116229.1"/>
    <property type="molecule type" value="Genomic_DNA"/>
</dbReference>
<protein>
    <submittedName>
        <fullName evidence="2">Uncharacterized protein</fullName>
    </submittedName>
</protein>
<feature type="region of interest" description="Disordered" evidence="1">
    <location>
        <begin position="1"/>
        <end position="39"/>
    </location>
</feature>
<evidence type="ECO:0000313" key="2">
    <source>
        <dbReference type="EMBL" id="MFC3116229.1"/>
    </source>
</evidence>
<accession>A0ABV7FK00</accession>
<dbReference type="Proteomes" id="UP001595555">
    <property type="component" value="Unassembled WGS sequence"/>
</dbReference>
<comment type="caution">
    <text evidence="2">The sequence shown here is derived from an EMBL/GenBank/DDBJ whole genome shotgun (WGS) entry which is preliminary data.</text>
</comment>
<evidence type="ECO:0000313" key="3">
    <source>
        <dbReference type="Proteomes" id="UP001595555"/>
    </source>
</evidence>